<keyword evidence="1" id="KW-0808">Transferase</keyword>
<feature type="domain" description="N-acetyltransferase" evidence="3">
    <location>
        <begin position="230"/>
        <end position="358"/>
    </location>
</feature>
<dbReference type="AlphaFoldDB" id="A0A803KHV8"/>
<sequence>MLENSPPDLQMVPATAQDYDEFVSMSAGIHGGLDSRVFRYLLWLKDPLRKMFLAKSEGKVVGFLCFMLVDDGTTAVADGLRVAPWMRGRGVAKALQKFCLDNLHSNHPTVTKIRFFLGPKDIEPAVLNKYHLLNSKALISVVIPYEQMEEKIKLLEHRLEGVGGRRPLVALSPSEVLRLFEDPCTTERLLPKGLLIQSWFPLSTHRRFLHLTHTAVPQIVAMSENSLLDVQIVPATAGDYDGVMSISGGIYNGADYLPCRYHEWLRDPQRRMFVAKSEGKVVGFDSYLLVDGGVTAVVQGLRVAPWMRGRGIAGVIQQFCFDALHYEHPEVSKVRLTRGEDPPAAMMSKYRLMHSKAIISVVIPNDQLEATIKLLKQRVESEDGTCPVHSMSPEEVLSWFENSTSDELFPKGILVQDWLPLSTHRSNLQLLQQRGVLWCYSNTSKPHTHKSLHASQKPTSLSLPHNSTPTSPFIPGGFLSLSTPPISVPLGDGMHRYDIDLFGTDPVAAKSHILHQVTEALRVLPTGGSVICFLSAEETLRAELTRFCQGIAPFFVVREQLVLEMDI</sequence>
<dbReference type="InterPro" id="IPR000182">
    <property type="entry name" value="GNAT_dom"/>
</dbReference>
<dbReference type="InterPro" id="IPR056483">
    <property type="entry name" value="Hisat_C"/>
</dbReference>
<dbReference type="Pfam" id="PF24066">
    <property type="entry name" value="Hisat_C"/>
    <property type="match status" value="2"/>
</dbReference>
<proteinExistence type="predicted"/>
<dbReference type="GeneTree" id="ENSGT00940000165408"/>
<evidence type="ECO:0000256" key="1">
    <source>
        <dbReference type="ARBA" id="ARBA00022679"/>
    </source>
</evidence>
<dbReference type="Ensembl" id="ENSXETT00000033702">
    <property type="protein sequence ID" value="ENSXETP00000033702"/>
    <property type="gene ID" value="ENSXETG00000048980"/>
</dbReference>
<reference evidence="4" key="1">
    <citation type="journal article" date="2010" name="Science">
        <title>The genome of the Western clawed frog Xenopus tropicalis.</title>
        <authorList>
            <person name="Hellsten U."/>
            <person name="Harland R.M."/>
            <person name="Gilchrist M.J."/>
            <person name="Hendrix D."/>
            <person name="Jurka J."/>
            <person name="Kapitonov V."/>
            <person name="Ovcharenko I."/>
            <person name="Putnam N.H."/>
            <person name="Shu S."/>
            <person name="Taher L."/>
            <person name="Blitz I.L."/>
            <person name="Blumberg B."/>
            <person name="Dichmann D.S."/>
            <person name="Dubchak I."/>
            <person name="Amaya E."/>
            <person name="Detter J.C."/>
            <person name="Fletcher R."/>
            <person name="Gerhard D.S."/>
            <person name="Goodstein D."/>
            <person name="Graves T."/>
            <person name="Grigoriev I.V."/>
            <person name="Grimwood J."/>
            <person name="Kawashima T."/>
            <person name="Lindquist E."/>
            <person name="Lucas S.M."/>
            <person name="Mead P.E."/>
            <person name="Mitros T."/>
            <person name="Ogino H."/>
            <person name="Ohta Y."/>
            <person name="Poliakov A.V."/>
            <person name="Pollet N."/>
            <person name="Robert J."/>
            <person name="Salamov A."/>
            <person name="Sater A.K."/>
            <person name="Schmutz J."/>
            <person name="Terry A."/>
            <person name="Vize P.D."/>
            <person name="Warren W.C."/>
            <person name="Wells D."/>
            <person name="Wills A."/>
            <person name="Wilson R.K."/>
            <person name="Zimmerman L.B."/>
            <person name="Zorn A.M."/>
            <person name="Grainger R."/>
            <person name="Grammer T."/>
            <person name="Khokha M.K."/>
            <person name="Richardson P.M."/>
            <person name="Rokhsar D.S."/>
        </authorList>
    </citation>
    <scope>NUCLEOTIDE SEQUENCE [LARGE SCALE GENOMIC DNA]</scope>
    <source>
        <strain evidence="4">Nigerian</strain>
    </source>
</reference>
<dbReference type="PROSITE" id="PS51186">
    <property type="entry name" value="GNAT"/>
    <property type="match status" value="2"/>
</dbReference>
<evidence type="ECO:0000256" key="2">
    <source>
        <dbReference type="ARBA" id="ARBA00023315"/>
    </source>
</evidence>
<dbReference type="InterPro" id="IPR016181">
    <property type="entry name" value="Acyl_CoA_acyltransferase"/>
</dbReference>
<dbReference type="Pfam" id="PF00583">
    <property type="entry name" value="Acetyltransf_1"/>
    <property type="match status" value="2"/>
</dbReference>
<organism evidence="4">
    <name type="scientific">Xenopus tropicalis</name>
    <name type="common">Western clawed frog</name>
    <name type="synonym">Silurana tropicalis</name>
    <dbReference type="NCBI Taxonomy" id="8364"/>
    <lineage>
        <taxon>Eukaryota</taxon>
        <taxon>Metazoa</taxon>
        <taxon>Chordata</taxon>
        <taxon>Craniata</taxon>
        <taxon>Vertebrata</taxon>
        <taxon>Euteleostomi</taxon>
        <taxon>Amphibia</taxon>
        <taxon>Batrachia</taxon>
        <taxon>Anura</taxon>
        <taxon>Pipoidea</taxon>
        <taxon>Pipidae</taxon>
        <taxon>Xenopodinae</taxon>
        <taxon>Xenopus</taxon>
        <taxon>Silurana</taxon>
    </lineage>
</organism>
<gene>
    <name evidence="4" type="primary">LOC100495706</name>
</gene>
<accession>A0A803KHV8</accession>
<dbReference type="Gene3D" id="3.40.630.30">
    <property type="match status" value="2"/>
</dbReference>
<name>A0A803KHV8_XENTR</name>
<dbReference type="GO" id="GO:0016747">
    <property type="term" value="F:acyltransferase activity, transferring groups other than amino-acyl groups"/>
    <property type="evidence" value="ECO:0007669"/>
    <property type="project" value="InterPro"/>
</dbReference>
<dbReference type="SUPFAM" id="SSF55729">
    <property type="entry name" value="Acyl-CoA N-acyltransferases (Nat)"/>
    <property type="match status" value="2"/>
</dbReference>
<dbReference type="FunFam" id="3.40.630.30:FF:000039">
    <property type="entry name" value="Probable N-acetyltransferase 16"/>
    <property type="match status" value="1"/>
</dbReference>
<keyword evidence="2" id="KW-0012">Acyltransferase</keyword>
<protein>
    <submittedName>
        <fullName evidence="4">Probable N-acetyltransferase 16</fullName>
    </submittedName>
</protein>
<evidence type="ECO:0000259" key="3">
    <source>
        <dbReference type="PROSITE" id="PS51186"/>
    </source>
</evidence>
<feature type="domain" description="N-acetyltransferase" evidence="3">
    <location>
        <begin position="9"/>
        <end position="139"/>
    </location>
</feature>
<dbReference type="PANTHER" id="PTHR47403">
    <property type="entry name" value="LOC100145250 PROTEIN"/>
    <property type="match status" value="1"/>
</dbReference>
<dbReference type="CDD" id="cd04301">
    <property type="entry name" value="NAT_SF"/>
    <property type="match status" value="2"/>
</dbReference>
<evidence type="ECO:0000313" key="4">
    <source>
        <dbReference type="Ensembl" id="ENSXETP00000033702"/>
    </source>
</evidence>
<reference evidence="4" key="2">
    <citation type="submission" date="2011-06" db="UniProtKB">
        <authorList>
            <consortium name="Ensembl"/>
        </authorList>
    </citation>
    <scope>IDENTIFICATION</scope>
</reference>
<dbReference type="PANTHER" id="PTHR47403:SF2">
    <property type="entry name" value="N-ACETYLTRANSFERASE 16,-LIKE"/>
    <property type="match status" value="1"/>
</dbReference>